<dbReference type="PROSITE" id="PS52015">
    <property type="entry name" value="TONB_CTD"/>
    <property type="match status" value="1"/>
</dbReference>
<sequence length="652" mass="70052">MLSLMLLAAAAATTAAPAETKAPTLQQRFDTATDLALSEKCAEAVPQFEALERNPQVKPGTLPAAAIAVRKGVCLAKLGRHDEGERAIALGLPVLQKAGPQFDADVSEALQMLGVLAYARSDYPRAKHYLQMALEKRKGPARLTILSRLAKVTAFDGDAAALEPAAEGLRILSAQKEPNKDTLAAFHTLHARVLLNQGKSEEAYTELKQALSLSGGLSLRTTLNEVSLRSDLAMAAMLTGKTDAARKYLAYTGAGRFEEASFTKGKSMTPPLCGTETGLRPDDVAVVEFGIGEDGYVTNAHTVYSRGGPQVAAAFERAVSQWYWDPQDAAKIPAFYRLLTRIELRCSTAFADRPGLWSPLNGRFQTWAAKQLPAGTQGIPDRATMLETLHRLASDESGTAHARIAALGMLFAHDTIAPVTQRTGWIDTALSLAGTGPIPVEQANWLRISRQVALAKEDGRMSDRTREALLALAQQPEIAGDPLAADTLRLYAAGTSIKQKLKQSDEVIGEVAHDDRLDAHHPLRQIAWMTLANKAAKDGDLAAAKANFQKTGLTEEQCALLSLPPAIRRTNVGYGDYPQSAAAMGFEGWVQLEYDIGADGNTANVRPVIAYPALIFVKAAQAIGENVKYEWSYRPGGATACSANSNTIIFHM</sequence>
<protein>
    <submittedName>
        <fullName evidence="3">Energy transducer TonB</fullName>
    </submittedName>
</protein>
<dbReference type="Gene3D" id="3.30.2420.10">
    <property type="entry name" value="TonB"/>
    <property type="match status" value="1"/>
</dbReference>
<feature type="chain" id="PRO_5046899796" evidence="1">
    <location>
        <begin position="19"/>
        <end position="652"/>
    </location>
</feature>
<gene>
    <name evidence="3" type="ORF">MTR66_10835</name>
</gene>
<dbReference type="InterPro" id="IPR037682">
    <property type="entry name" value="TonB_C"/>
</dbReference>
<organism evidence="3 4">
    <name type="scientific">Novosphingobium beihaiensis</name>
    <dbReference type="NCBI Taxonomy" id="2930389"/>
    <lineage>
        <taxon>Bacteria</taxon>
        <taxon>Pseudomonadati</taxon>
        <taxon>Pseudomonadota</taxon>
        <taxon>Alphaproteobacteria</taxon>
        <taxon>Sphingomonadales</taxon>
        <taxon>Sphingomonadaceae</taxon>
        <taxon>Novosphingobium</taxon>
    </lineage>
</organism>
<evidence type="ECO:0000256" key="1">
    <source>
        <dbReference type="SAM" id="SignalP"/>
    </source>
</evidence>
<dbReference type="Gene3D" id="1.25.40.10">
    <property type="entry name" value="Tetratricopeptide repeat domain"/>
    <property type="match status" value="1"/>
</dbReference>
<comment type="caution">
    <text evidence="3">The sequence shown here is derived from an EMBL/GenBank/DDBJ whole genome shotgun (WGS) entry which is preliminary data.</text>
</comment>
<keyword evidence="4" id="KW-1185">Reference proteome</keyword>
<evidence type="ECO:0000313" key="4">
    <source>
        <dbReference type="Proteomes" id="UP001202281"/>
    </source>
</evidence>
<keyword evidence="1" id="KW-0732">Signal</keyword>
<evidence type="ECO:0000259" key="2">
    <source>
        <dbReference type="PROSITE" id="PS52015"/>
    </source>
</evidence>
<feature type="signal peptide" evidence="1">
    <location>
        <begin position="1"/>
        <end position="18"/>
    </location>
</feature>
<dbReference type="Pfam" id="PF03544">
    <property type="entry name" value="TonB_C"/>
    <property type="match status" value="1"/>
</dbReference>
<dbReference type="Gene3D" id="3.30.1150.10">
    <property type="match status" value="1"/>
</dbReference>
<accession>A0ABT0BRN7</accession>
<reference evidence="3 4" key="1">
    <citation type="submission" date="2022-04" db="EMBL/GenBank/DDBJ databases">
        <title>Identification of a novel bacterium isolated from mangrove sediments.</title>
        <authorList>
            <person name="Pan X."/>
        </authorList>
    </citation>
    <scope>NUCLEOTIDE SEQUENCE [LARGE SCALE GENOMIC DNA]</scope>
    <source>
        <strain evidence="3 4">B2638</strain>
    </source>
</reference>
<evidence type="ECO:0000313" key="3">
    <source>
        <dbReference type="EMBL" id="MCJ2187304.1"/>
    </source>
</evidence>
<proteinExistence type="predicted"/>
<dbReference type="RefSeq" id="WP_243920830.1">
    <property type="nucleotide sequence ID" value="NZ_JALHLG010000013.1"/>
</dbReference>
<dbReference type="SUPFAM" id="SSF48452">
    <property type="entry name" value="TPR-like"/>
    <property type="match status" value="1"/>
</dbReference>
<dbReference type="Proteomes" id="UP001202281">
    <property type="component" value="Unassembled WGS sequence"/>
</dbReference>
<name>A0ABT0BRN7_9SPHN</name>
<dbReference type="SUPFAM" id="SSF74653">
    <property type="entry name" value="TolA/TonB C-terminal domain"/>
    <property type="match status" value="1"/>
</dbReference>
<feature type="domain" description="TonB C-terminal" evidence="2">
    <location>
        <begin position="562"/>
        <end position="652"/>
    </location>
</feature>
<dbReference type="EMBL" id="JALHLG010000013">
    <property type="protein sequence ID" value="MCJ2187304.1"/>
    <property type="molecule type" value="Genomic_DNA"/>
</dbReference>
<dbReference type="InterPro" id="IPR011990">
    <property type="entry name" value="TPR-like_helical_dom_sf"/>
</dbReference>